<name>A0A2V5GWC5_ASPV1</name>
<keyword evidence="1" id="KW-1133">Transmembrane helix</keyword>
<dbReference type="OMA" id="WDINIKM"/>
<proteinExistence type="predicted"/>
<dbReference type="EMBL" id="KZ825183">
    <property type="protein sequence ID" value="PYI15608.1"/>
    <property type="molecule type" value="Genomic_DNA"/>
</dbReference>
<dbReference type="Proteomes" id="UP000249829">
    <property type="component" value="Unassembled WGS sequence"/>
</dbReference>
<organism evidence="2 3">
    <name type="scientific">Aspergillus violaceofuscus (strain CBS 115571)</name>
    <dbReference type="NCBI Taxonomy" id="1450538"/>
    <lineage>
        <taxon>Eukaryota</taxon>
        <taxon>Fungi</taxon>
        <taxon>Dikarya</taxon>
        <taxon>Ascomycota</taxon>
        <taxon>Pezizomycotina</taxon>
        <taxon>Eurotiomycetes</taxon>
        <taxon>Eurotiomycetidae</taxon>
        <taxon>Eurotiales</taxon>
        <taxon>Aspergillaceae</taxon>
        <taxon>Aspergillus</taxon>
    </lineage>
</organism>
<keyword evidence="1" id="KW-0472">Membrane</keyword>
<dbReference type="STRING" id="1450538.A0A2V5GWC5"/>
<keyword evidence="3" id="KW-1185">Reference proteome</keyword>
<evidence type="ECO:0000256" key="1">
    <source>
        <dbReference type="SAM" id="Phobius"/>
    </source>
</evidence>
<keyword evidence="1" id="KW-0812">Transmembrane</keyword>
<sequence length="394" mass="43421">MALTKISRRYFPRRCRYLISLIASSLAVVNLYNLIYCFDCDTEINGPASAHFDPNTSEVARNGSLGFERIIVIGALRNPDEREAISRGSLMGGFHVEFMEKPARERGNREKSSKGSEAETRAFHMHLNAMQRYDLASSHEIYSIYLIDLSVVAESPASALIMEETVDWDVNLKMQLKGLASGMRLMQRSNTSAEMPYGDRWDLFWLGHCGMRCAVGSSFLLTPHDITAVPSRHLGSYHGDPPAGVKNQMRLACQVEEAVGSVAYAVTNGGAQKLLSALLEVASKKEERLDVVASRLCRTGVLRCFSTYPSIMGRRSGDCEKIHGDLNGAGLGGDCSSGVMFSTLNNLDSLSNGTSKVKSAYQDAVIKEVDPAQFEVPPAMFKWRDDQGEHEMTL</sequence>
<evidence type="ECO:0000313" key="3">
    <source>
        <dbReference type="Proteomes" id="UP000249829"/>
    </source>
</evidence>
<reference evidence="2 3" key="1">
    <citation type="submission" date="2018-02" db="EMBL/GenBank/DDBJ databases">
        <title>The genomes of Aspergillus section Nigri reveals drivers in fungal speciation.</title>
        <authorList>
            <consortium name="DOE Joint Genome Institute"/>
            <person name="Vesth T.C."/>
            <person name="Nybo J."/>
            <person name="Theobald S."/>
            <person name="Brandl J."/>
            <person name="Frisvad J.C."/>
            <person name="Nielsen K.F."/>
            <person name="Lyhne E.K."/>
            <person name="Kogle M.E."/>
            <person name="Kuo A."/>
            <person name="Riley R."/>
            <person name="Clum A."/>
            <person name="Nolan M."/>
            <person name="Lipzen A."/>
            <person name="Salamov A."/>
            <person name="Henrissat B."/>
            <person name="Wiebenga A."/>
            <person name="De vries R.P."/>
            <person name="Grigoriev I.V."/>
            <person name="Mortensen U.H."/>
            <person name="Andersen M.R."/>
            <person name="Baker S.E."/>
        </authorList>
    </citation>
    <scope>NUCLEOTIDE SEQUENCE [LARGE SCALE GENOMIC DNA]</scope>
    <source>
        <strain evidence="2 3">CBS 115571</strain>
    </source>
</reference>
<dbReference type="AlphaFoldDB" id="A0A2V5GWC5"/>
<evidence type="ECO:0000313" key="2">
    <source>
        <dbReference type="EMBL" id="PYI15608.1"/>
    </source>
</evidence>
<protein>
    <submittedName>
        <fullName evidence="2">Uncharacterized protein</fullName>
    </submittedName>
</protein>
<accession>A0A2V5GWC5</accession>
<feature type="transmembrane region" description="Helical" evidence="1">
    <location>
        <begin position="15"/>
        <end position="35"/>
    </location>
</feature>
<gene>
    <name evidence="2" type="ORF">BO99DRAFT_248159</name>
</gene>